<evidence type="ECO:0000256" key="1">
    <source>
        <dbReference type="ARBA" id="ARBA00004286"/>
    </source>
</evidence>
<feature type="region of interest" description="Disordered" evidence="4">
    <location>
        <begin position="202"/>
        <end position="315"/>
    </location>
</feature>
<evidence type="ECO:0000256" key="3">
    <source>
        <dbReference type="PROSITE-ProRule" id="PRU00358"/>
    </source>
</evidence>
<dbReference type="InterPro" id="IPR051357">
    <property type="entry name" value="H3K9_HMTase_SUVAR3-9"/>
</dbReference>
<dbReference type="PANTHER" id="PTHR45660:SF13">
    <property type="entry name" value="HISTONE-LYSINE N-METHYLTRANSFERASE SETMAR"/>
    <property type="match status" value="1"/>
</dbReference>
<keyword evidence="7" id="KW-1185">Reference proteome</keyword>
<protein>
    <recommendedName>
        <fullName evidence="5">YDG domain-containing protein</fullName>
    </recommendedName>
</protein>
<dbReference type="Gene3D" id="2.30.280.10">
    <property type="entry name" value="SRA-YDG"/>
    <property type="match status" value="1"/>
</dbReference>
<gene>
    <name evidence="6" type="ORF">R1flu_009684</name>
</gene>
<feature type="region of interest" description="Disordered" evidence="4">
    <location>
        <begin position="384"/>
        <end position="426"/>
    </location>
</feature>
<evidence type="ECO:0000256" key="4">
    <source>
        <dbReference type="SAM" id="MobiDB-lite"/>
    </source>
</evidence>
<dbReference type="InterPro" id="IPR003105">
    <property type="entry name" value="SRA_YDG"/>
</dbReference>
<dbReference type="GO" id="GO:0005634">
    <property type="term" value="C:nucleus"/>
    <property type="evidence" value="ECO:0007669"/>
    <property type="project" value="UniProtKB-SubCell"/>
</dbReference>
<dbReference type="SMART" id="SM00466">
    <property type="entry name" value="SRA"/>
    <property type="match status" value="1"/>
</dbReference>
<keyword evidence="2 3" id="KW-0539">Nucleus</keyword>
<comment type="caution">
    <text evidence="6">The sequence shown here is derived from an EMBL/GenBank/DDBJ whole genome shotgun (WGS) entry which is preliminary data.</text>
</comment>
<dbReference type="PROSITE" id="PS51015">
    <property type="entry name" value="YDG"/>
    <property type="match status" value="1"/>
</dbReference>
<feature type="region of interest" description="Disordered" evidence="4">
    <location>
        <begin position="67"/>
        <end position="110"/>
    </location>
</feature>
<sequence>MAGLLHSKGITSHRYSADLHCYKGGRDVDNRAHIQSTLRPESETSGVCKRLDHRSAAIDCRLEGGEIESKSSERDGKRRPALLSDTWESRESFNSGTSLPTTGGKSTRHLPDSITSLFTSCGKVTRSLSPTTSYREKIRLLQPRLDHKAEGRAQEVGEKSQGTSLNPATFDWEEIQLLLRHLETTLQGVTATCFEDKCAADDEELEEGEINPDYSELEEGELDPDNSELEEGEIDASFSRPDEIRTEAFLPPSAERKENYVDGKKERESQGGVHSSSSQRIDDGAELKRVKEEPEDLEMKRVKGKPLDTEEHEDVEVKYVKERSLDAKKEKQNDGGFSLGSLRIDEGAIMNPVKEESVDEVPPQPIVTETVRTSDTRLLNFPMFDREEESDGEGFSHSGKEQERLREKFGERPEEPSHTSTPKSSAVADTLQIFEALVNHFQFDAKDSRRTSGRQPAIMRAAGVMNENNLILPGDIIGQIEGIEVGRRFSSRGEMSVLGLHRELLGGINVVVMKDSADGVETRIGTSIVFGLGDDYPDNKFGLGENDLSIYSGEGGSPSRKERDRNKVKITKGLDGSLKYTDQKLTGGNLALRKSFERKIPTRVIKGLKKGPDNMDNKKYVYDSMYQIQEVRFERGVRGNNVFKFFISRVLWLQRSVVVWLVFLNRHRVKLKETM</sequence>
<dbReference type="InterPro" id="IPR036987">
    <property type="entry name" value="SRA-YDG_sf"/>
</dbReference>
<feature type="compositionally biased region" description="Basic and acidic residues" evidence="4">
    <location>
        <begin position="254"/>
        <end position="269"/>
    </location>
</feature>
<feature type="region of interest" description="Disordered" evidence="4">
    <location>
        <begin position="146"/>
        <end position="166"/>
    </location>
</feature>
<feature type="compositionally biased region" description="Basic and acidic residues" evidence="4">
    <location>
        <begin position="280"/>
        <end position="315"/>
    </location>
</feature>
<dbReference type="Pfam" id="PF02182">
    <property type="entry name" value="SAD_SRA"/>
    <property type="match status" value="1"/>
</dbReference>
<reference evidence="6 7" key="1">
    <citation type="submission" date="2024-09" db="EMBL/GenBank/DDBJ databases">
        <title>Chromosome-scale assembly of Riccia fluitans.</title>
        <authorList>
            <person name="Paukszto L."/>
            <person name="Sawicki J."/>
            <person name="Karawczyk K."/>
            <person name="Piernik-Szablinska J."/>
            <person name="Szczecinska M."/>
            <person name="Mazdziarz M."/>
        </authorList>
    </citation>
    <scope>NUCLEOTIDE SEQUENCE [LARGE SCALE GENOMIC DNA]</scope>
    <source>
        <strain evidence="6">Rf_01</strain>
        <tissue evidence="6">Aerial parts of the thallus</tissue>
    </source>
</reference>
<organism evidence="6 7">
    <name type="scientific">Riccia fluitans</name>
    <dbReference type="NCBI Taxonomy" id="41844"/>
    <lineage>
        <taxon>Eukaryota</taxon>
        <taxon>Viridiplantae</taxon>
        <taxon>Streptophyta</taxon>
        <taxon>Embryophyta</taxon>
        <taxon>Marchantiophyta</taxon>
        <taxon>Marchantiopsida</taxon>
        <taxon>Marchantiidae</taxon>
        <taxon>Marchantiales</taxon>
        <taxon>Ricciaceae</taxon>
        <taxon>Riccia</taxon>
    </lineage>
</organism>
<dbReference type="SUPFAM" id="SSF88697">
    <property type="entry name" value="PUA domain-like"/>
    <property type="match status" value="1"/>
</dbReference>
<feature type="compositionally biased region" description="Acidic residues" evidence="4">
    <location>
        <begin position="202"/>
        <end position="234"/>
    </location>
</feature>
<accession>A0ABD1Z5U2</accession>
<dbReference type="InterPro" id="IPR015947">
    <property type="entry name" value="PUA-like_sf"/>
</dbReference>
<feature type="compositionally biased region" description="Basic and acidic residues" evidence="4">
    <location>
        <begin position="67"/>
        <end position="78"/>
    </location>
</feature>
<evidence type="ECO:0000313" key="6">
    <source>
        <dbReference type="EMBL" id="KAL2642097.1"/>
    </source>
</evidence>
<comment type="subcellular location">
    <subcellularLocation>
        <location evidence="1">Chromosome</location>
    </subcellularLocation>
    <subcellularLocation>
        <location evidence="3">Nucleus</location>
    </subcellularLocation>
</comment>
<feature type="domain" description="YDG" evidence="5">
    <location>
        <begin position="478"/>
        <end position="649"/>
    </location>
</feature>
<feature type="compositionally biased region" description="Polar residues" evidence="4">
    <location>
        <begin position="92"/>
        <end position="105"/>
    </location>
</feature>
<evidence type="ECO:0000313" key="7">
    <source>
        <dbReference type="Proteomes" id="UP001605036"/>
    </source>
</evidence>
<dbReference type="AlphaFoldDB" id="A0ABD1Z5U2"/>
<name>A0ABD1Z5U2_9MARC</name>
<evidence type="ECO:0000256" key="2">
    <source>
        <dbReference type="ARBA" id="ARBA00023242"/>
    </source>
</evidence>
<evidence type="ECO:0000259" key="5">
    <source>
        <dbReference type="PROSITE" id="PS51015"/>
    </source>
</evidence>
<proteinExistence type="predicted"/>
<dbReference type="PANTHER" id="PTHR45660">
    <property type="entry name" value="HISTONE-LYSINE N-METHYLTRANSFERASE SETMAR"/>
    <property type="match status" value="1"/>
</dbReference>
<dbReference type="Proteomes" id="UP001605036">
    <property type="component" value="Unassembled WGS sequence"/>
</dbReference>
<dbReference type="GO" id="GO:0005694">
    <property type="term" value="C:chromosome"/>
    <property type="evidence" value="ECO:0007669"/>
    <property type="project" value="UniProtKB-SubCell"/>
</dbReference>
<feature type="compositionally biased region" description="Basic and acidic residues" evidence="4">
    <location>
        <begin position="146"/>
        <end position="158"/>
    </location>
</feature>
<feature type="compositionally biased region" description="Basic and acidic residues" evidence="4">
    <location>
        <begin position="398"/>
        <end position="417"/>
    </location>
</feature>
<dbReference type="EMBL" id="JBHFFA010000002">
    <property type="protein sequence ID" value="KAL2642097.1"/>
    <property type="molecule type" value="Genomic_DNA"/>
</dbReference>